<keyword evidence="6" id="KW-1185">Reference proteome</keyword>
<reference evidence="5" key="1">
    <citation type="submission" date="2014-07" db="EMBL/GenBank/DDBJ databases">
        <title>Draft genome sequence of the yeast Pseudozyma antarctica JCM 10317 known as a producer of lipase B which used in a wide range of industrial applications.</title>
        <authorList>
            <person name="Morita T."/>
            <person name="Saika A."/>
            <person name="Koike H."/>
        </authorList>
    </citation>
    <scope>NUCLEOTIDE SEQUENCE</scope>
    <source>
        <strain evidence="5">JCM 10317</strain>
    </source>
</reference>
<dbReference type="InterPro" id="IPR006709">
    <property type="entry name" value="SSU_processome_Utp14"/>
</dbReference>
<keyword evidence="3" id="KW-0539">Nucleus</keyword>
<sequence length="1191" mass="129893">MARTQRSGRSGANGPSRRAATSTSDPAAPFSSSAYSNKTSNKPRRPRPSADGPRGLHDVYDFAQASTSAAAKQGRGARRATAGMHSEDYADLPSQAKGKQPRRRRADDDDEEEDDDESDDDDKPVGPKVFDSDDELNDGIEGTDEELDSDEAFGESDDEKFDGWTFGRRTNNKSSRNDDNDDAEEGEGEDDDEDGGMMDLSRMLDSASGESDGSDDEEDSDNDNDNDDDETSSKLAKHIQSFAAGSKRQAGSDSGSDDQADSDAEPSAKRSRRVVLSERTEAIPETEFAATHSGSTLRLEDFMSPLSANVDFADVRKSTKLLANAKDPSSAPVASKKGGGALAAPLPSVVQDRLDRQGAYSITRDEVQGWQPTINRLRDAEHLSFPLQKPAKTKASTSGLVATFTPDTDMEASIAAMLDSGGLTEKQLAQQEDLAMNKLDPNEARARRDELRRMRMLLFRAEQKAKRVAKIKSKAYRKIHRKDKERLKAQMAELESEDEIDEEGGMDERMKAERDRARERATLKHKNTSKWAKNILHARHGEHNQEARNELEAQLNRGTELRAKIEAREMGDSDDSDDYSDGGEVDEAEVARDAFDELKALEVKEDARRKRDEEELERVGGKKGVYGMKFMKDARERQYAGIRGDVDDFVSEMHQLGAEQPGSDDEVAAPAKAESRATYVQGNKGRAMYGAASANPTPRAVETPSAPAAPAAVEDVPSIVTAAAGVEVGGSATSRKKPKSATAAAAAADEEEENPWLMIDSRGQASKLSRKKNDSSLAAQSASSLAATKSALRASKAASRSESSLAAKRSDDAIDINTSTLLHNSDSDEEQPMPIPRSRSKVVLQQRDLVASAFATDDVVSEFAAEKEAAMEADESKEVDTRLPGWGSWTGRGTRAPSANPRFVKKVQGVDRDKRKDAKMAHVIIAEKRDKKQDKFTRKDLPYPYTSVAQYKAAMNQPLGKEWNTLTEKQRLTLPRVTAKPVGVRTFVWHGVVAGEAASHCRPLSIATQQRSAGSVARAILASTRINVISVDTAGAKMRGDTTGSIESGTDSALGKQHPREMLEWPARVLRAYATRRYLVVHTKAQWSAAYRTDPTQAPCGPRRALCATRAKHGLNPQTPKLQTLLETNADSVARSWVHQFGTMLQPLSSGSSINAFLGARILAIATQPSRTKVRYLHALPIPQRNPIVKN</sequence>
<dbReference type="GeneID" id="26305884"/>
<feature type="compositionally biased region" description="Low complexity" evidence="4">
    <location>
        <begin position="775"/>
        <end position="807"/>
    </location>
</feature>
<feature type="region of interest" description="Disordered" evidence="4">
    <location>
        <begin position="1038"/>
        <end position="1057"/>
    </location>
</feature>
<proteinExistence type="predicted"/>
<feature type="compositionally biased region" description="Low complexity" evidence="4">
    <location>
        <begin position="69"/>
        <end position="83"/>
    </location>
</feature>
<accession>A0A081CJM9</accession>
<dbReference type="Proteomes" id="UP000053758">
    <property type="component" value="Unassembled WGS sequence"/>
</dbReference>
<name>A0A081CJM9_PSEA2</name>
<feature type="region of interest" description="Disordered" evidence="4">
    <location>
        <begin position="658"/>
        <end position="712"/>
    </location>
</feature>
<feature type="compositionally biased region" description="Low complexity" evidence="4">
    <location>
        <begin position="700"/>
        <end position="712"/>
    </location>
</feature>
<feature type="compositionally biased region" description="Acidic residues" evidence="4">
    <location>
        <begin position="572"/>
        <end position="588"/>
    </location>
</feature>
<evidence type="ECO:0000256" key="1">
    <source>
        <dbReference type="ARBA" id="ARBA00004604"/>
    </source>
</evidence>
<keyword evidence="2" id="KW-0597">Phosphoprotein</keyword>
<dbReference type="EMBL" id="DF830082">
    <property type="protein sequence ID" value="GAK66875.1"/>
    <property type="molecule type" value="Genomic_DNA"/>
</dbReference>
<feature type="compositionally biased region" description="Acidic residues" evidence="4">
    <location>
        <begin position="108"/>
        <end position="122"/>
    </location>
</feature>
<dbReference type="GO" id="GO:0032040">
    <property type="term" value="C:small-subunit processome"/>
    <property type="evidence" value="ECO:0007669"/>
    <property type="project" value="InterPro"/>
</dbReference>
<comment type="subcellular location">
    <subcellularLocation>
        <location evidence="1">Nucleus</location>
        <location evidence="1">Nucleolus</location>
    </subcellularLocation>
</comment>
<dbReference type="RefSeq" id="XP_014654895.1">
    <property type="nucleotide sequence ID" value="XM_014799409.1"/>
</dbReference>
<feature type="region of interest" description="Disordered" evidence="4">
    <location>
        <begin position="565"/>
        <end position="593"/>
    </location>
</feature>
<evidence type="ECO:0000256" key="2">
    <source>
        <dbReference type="ARBA" id="ARBA00022553"/>
    </source>
</evidence>
<dbReference type="GO" id="GO:0006364">
    <property type="term" value="P:rRNA processing"/>
    <property type="evidence" value="ECO:0007669"/>
    <property type="project" value="InterPro"/>
</dbReference>
<dbReference type="PANTHER" id="PTHR14150">
    <property type="entry name" value="U3 SMALL NUCLEOLAR RNA-ASSOCIATED PROTEIN 14"/>
    <property type="match status" value="1"/>
</dbReference>
<gene>
    <name evidence="5" type="ORF">PAN0_015c5099</name>
</gene>
<feature type="compositionally biased region" description="Polar residues" evidence="4">
    <location>
        <begin position="1"/>
        <end position="10"/>
    </location>
</feature>
<evidence type="ECO:0000313" key="5">
    <source>
        <dbReference type="EMBL" id="GAK66875.1"/>
    </source>
</evidence>
<evidence type="ECO:0000313" key="6">
    <source>
        <dbReference type="Proteomes" id="UP000053758"/>
    </source>
</evidence>
<feature type="compositionally biased region" description="Polar residues" evidence="4">
    <location>
        <begin position="19"/>
        <end position="40"/>
    </location>
</feature>
<feature type="compositionally biased region" description="Acidic residues" evidence="4">
    <location>
        <begin position="255"/>
        <end position="264"/>
    </location>
</feature>
<feature type="compositionally biased region" description="Acidic residues" evidence="4">
    <location>
        <begin position="132"/>
        <end position="160"/>
    </location>
</feature>
<feature type="region of interest" description="Disordered" evidence="4">
    <location>
        <begin position="726"/>
        <end position="811"/>
    </location>
</feature>
<feature type="compositionally biased region" description="Polar residues" evidence="4">
    <location>
        <begin position="1042"/>
        <end position="1051"/>
    </location>
</feature>
<dbReference type="HOGENOM" id="CLU_003783_0_1_1"/>
<feature type="region of interest" description="Disordered" evidence="4">
    <location>
        <begin position="1"/>
        <end position="283"/>
    </location>
</feature>
<evidence type="ECO:0000256" key="4">
    <source>
        <dbReference type="SAM" id="MobiDB-lite"/>
    </source>
</evidence>
<feature type="compositionally biased region" description="Acidic residues" evidence="4">
    <location>
        <begin position="212"/>
        <end position="230"/>
    </location>
</feature>
<evidence type="ECO:0000256" key="3">
    <source>
        <dbReference type="ARBA" id="ARBA00023242"/>
    </source>
</evidence>
<protein>
    <submittedName>
        <fullName evidence="5">Utp14-domain-containing protein</fullName>
    </submittedName>
</protein>
<feature type="compositionally biased region" description="Acidic residues" evidence="4">
    <location>
        <begin position="179"/>
        <end position="196"/>
    </location>
</feature>
<dbReference type="PANTHER" id="PTHR14150:SF12">
    <property type="entry name" value="U3 SMALL NUCLEOLAR RNA-ASSOCIATED PROTEIN 14 HOMOLOG A"/>
    <property type="match status" value="1"/>
</dbReference>
<dbReference type="Pfam" id="PF04615">
    <property type="entry name" value="Utp14"/>
    <property type="match status" value="1"/>
</dbReference>
<organism evidence="5">
    <name type="scientific">Pseudozyma antarctica</name>
    <name type="common">Yeast</name>
    <name type="synonym">Candida antarctica</name>
    <dbReference type="NCBI Taxonomy" id="84753"/>
    <lineage>
        <taxon>Eukaryota</taxon>
        <taxon>Fungi</taxon>
        <taxon>Dikarya</taxon>
        <taxon>Basidiomycota</taxon>
        <taxon>Ustilaginomycotina</taxon>
        <taxon>Ustilaginomycetes</taxon>
        <taxon>Ustilaginales</taxon>
        <taxon>Ustilaginaceae</taxon>
        <taxon>Moesziomyces</taxon>
    </lineage>
</organism>
<dbReference type="AlphaFoldDB" id="A0A081CJM9"/>
<feature type="compositionally biased region" description="Basic and acidic residues" evidence="4">
    <location>
        <begin position="871"/>
        <end position="881"/>
    </location>
</feature>
<feature type="region of interest" description="Disordered" evidence="4">
    <location>
        <begin position="871"/>
        <end position="899"/>
    </location>
</feature>